<feature type="non-terminal residue" evidence="1">
    <location>
        <position position="1"/>
    </location>
</feature>
<proteinExistence type="predicted"/>
<dbReference type="AlphaFoldDB" id="A0A835IR61"/>
<gene>
    <name evidence="1" type="ORF">IFM89_031168</name>
</gene>
<keyword evidence="2" id="KW-1185">Reference proteome</keyword>
<dbReference type="Proteomes" id="UP000631114">
    <property type="component" value="Unassembled WGS sequence"/>
</dbReference>
<dbReference type="EMBL" id="JADFTS010000002">
    <property type="protein sequence ID" value="KAF9622365.1"/>
    <property type="molecule type" value="Genomic_DNA"/>
</dbReference>
<name>A0A835IR61_9MAGN</name>
<reference evidence="1 2" key="1">
    <citation type="submission" date="2020-10" db="EMBL/GenBank/DDBJ databases">
        <title>The Coptis chinensis genome and diversification of protoberbering-type alkaloids.</title>
        <authorList>
            <person name="Wang B."/>
            <person name="Shu S."/>
            <person name="Song C."/>
            <person name="Liu Y."/>
        </authorList>
    </citation>
    <scope>NUCLEOTIDE SEQUENCE [LARGE SCALE GENOMIC DNA]</scope>
    <source>
        <strain evidence="1">HL-2020</strain>
        <tissue evidence="1">Leaf</tissue>
    </source>
</reference>
<sequence>RGLSGGLWLLWDGDVDLNIVYVDAWIIHAKINEISSPCWYFSGIYGNNDFLTRKEQWQMMETLNPGNDHAWLCAGDFNDILYREEKRGGRPVYQWQCQPFADMIQNCELMDLEFVGSTFTWTNNQCFRTRVSKRLDRALCSSKWRETFESRTGETETEKDHLGLKLCGLEMLDARMWKELIEWNHKCFGNLDVKLKQLDRKLTECQEQQHRYVIPTEKQLIQEQSLLLEYEEVLKMKDTHWGQKARHD</sequence>
<comment type="caution">
    <text evidence="1">The sequence shown here is derived from an EMBL/GenBank/DDBJ whole genome shotgun (WGS) entry which is preliminary data.</text>
</comment>
<dbReference type="Gene3D" id="3.60.10.10">
    <property type="entry name" value="Endonuclease/exonuclease/phosphatase"/>
    <property type="match status" value="1"/>
</dbReference>
<accession>A0A835IR61</accession>
<dbReference type="PANTHER" id="PTHR33710:SF77">
    <property type="entry name" value="DNASE I-LIKE SUPERFAMILY PROTEIN"/>
    <property type="match status" value="1"/>
</dbReference>
<evidence type="ECO:0000313" key="2">
    <source>
        <dbReference type="Proteomes" id="UP000631114"/>
    </source>
</evidence>
<dbReference type="SUPFAM" id="SSF56219">
    <property type="entry name" value="DNase I-like"/>
    <property type="match status" value="1"/>
</dbReference>
<dbReference type="PANTHER" id="PTHR33710">
    <property type="entry name" value="BNAC02G09200D PROTEIN"/>
    <property type="match status" value="1"/>
</dbReference>
<dbReference type="InterPro" id="IPR036691">
    <property type="entry name" value="Endo/exonu/phosph_ase_sf"/>
</dbReference>
<dbReference type="OrthoDB" id="1750221at2759"/>
<protein>
    <submittedName>
        <fullName evidence="1">Uncharacterized protein</fullName>
    </submittedName>
</protein>
<evidence type="ECO:0000313" key="1">
    <source>
        <dbReference type="EMBL" id="KAF9622365.1"/>
    </source>
</evidence>
<organism evidence="1 2">
    <name type="scientific">Coptis chinensis</name>
    <dbReference type="NCBI Taxonomy" id="261450"/>
    <lineage>
        <taxon>Eukaryota</taxon>
        <taxon>Viridiplantae</taxon>
        <taxon>Streptophyta</taxon>
        <taxon>Embryophyta</taxon>
        <taxon>Tracheophyta</taxon>
        <taxon>Spermatophyta</taxon>
        <taxon>Magnoliopsida</taxon>
        <taxon>Ranunculales</taxon>
        <taxon>Ranunculaceae</taxon>
        <taxon>Coptidoideae</taxon>
        <taxon>Coptis</taxon>
    </lineage>
</organism>